<proteinExistence type="predicted"/>
<evidence type="ECO:0000256" key="1">
    <source>
        <dbReference type="SAM" id="MobiDB-lite"/>
    </source>
</evidence>
<sequence>MSGTAAYARPLVAPAPSPHRHIEIVTTREQRRARPKLAYAVVTIMSLFAIFAAQLLLSIVVSDGAFQIEALQQEQKELLRTQDALSENLNLYGSTQNLATQAAHLGMVPNPAPLTLNMDTGAVYGSPGTADPMGCGGSCNLITNSLLAGMPLVNATGATTGNAVAPVVAPAAASQTGDAPPATNALPAPVTR</sequence>
<keyword evidence="4" id="KW-1185">Reference proteome</keyword>
<dbReference type="EMBL" id="OCST01000004">
    <property type="protein sequence ID" value="SOE69254.1"/>
    <property type="molecule type" value="Genomic_DNA"/>
</dbReference>
<evidence type="ECO:0008006" key="5">
    <source>
        <dbReference type="Google" id="ProtNLM"/>
    </source>
</evidence>
<dbReference type="Proteomes" id="UP000219440">
    <property type="component" value="Unassembled WGS sequence"/>
</dbReference>
<dbReference type="AlphaFoldDB" id="A0A2C8ZU77"/>
<evidence type="ECO:0000313" key="4">
    <source>
        <dbReference type="Proteomes" id="UP000219440"/>
    </source>
</evidence>
<protein>
    <recommendedName>
        <fullName evidence="5">Cell division protein FtsL</fullName>
    </recommendedName>
</protein>
<keyword evidence="2" id="KW-0472">Membrane</keyword>
<feature type="region of interest" description="Disordered" evidence="1">
    <location>
        <begin position="172"/>
        <end position="192"/>
    </location>
</feature>
<name>A0A2C8ZU77_9MICO</name>
<evidence type="ECO:0000313" key="3">
    <source>
        <dbReference type="EMBL" id="SOE69254.1"/>
    </source>
</evidence>
<reference evidence="3 4" key="1">
    <citation type="submission" date="2017-09" db="EMBL/GenBank/DDBJ databases">
        <authorList>
            <person name="Ehlers B."/>
            <person name="Leendertz F.H."/>
        </authorList>
    </citation>
    <scope>NUCLEOTIDE SEQUENCE [LARGE SCALE GENOMIC DNA]</scope>
    <source>
        <strain evidence="3 4">CGMCC 1.05381</strain>
    </source>
</reference>
<gene>
    <name evidence="3" type="ORF">SAMN06296378_1936</name>
</gene>
<keyword evidence="2" id="KW-1133">Transmembrane helix</keyword>
<feature type="transmembrane region" description="Helical" evidence="2">
    <location>
        <begin position="37"/>
        <end position="61"/>
    </location>
</feature>
<accession>A0A2C8ZU77</accession>
<keyword evidence="2" id="KW-0812">Transmembrane</keyword>
<evidence type="ECO:0000256" key="2">
    <source>
        <dbReference type="SAM" id="Phobius"/>
    </source>
</evidence>
<organism evidence="3 4">
    <name type="scientific">Salinibacterium xinjiangense</name>
    <dbReference type="NCBI Taxonomy" id="386302"/>
    <lineage>
        <taxon>Bacteria</taxon>
        <taxon>Bacillati</taxon>
        <taxon>Actinomycetota</taxon>
        <taxon>Actinomycetes</taxon>
        <taxon>Micrococcales</taxon>
        <taxon>Microbacteriaceae</taxon>
        <taxon>Salinibacterium</taxon>
    </lineage>
</organism>
<dbReference type="RefSeq" id="WP_097061046.1">
    <property type="nucleotide sequence ID" value="NZ_BMLC01000005.1"/>
</dbReference>
<dbReference type="OrthoDB" id="4792842at2"/>